<dbReference type="EMBL" id="BLXT01007853">
    <property type="protein sequence ID" value="GFO43040.1"/>
    <property type="molecule type" value="Genomic_DNA"/>
</dbReference>
<feature type="compositionally biased region" description="Polar residues" evidence="1">
    <location>
        <begin position="92"/>
        <end position="102"/>
    </location>
</feature>
<feature type="compositionally biased region" description="Basic and acidic residues" evidence="1">
    <location>
        <begin position="867"/>
        <end position="879"/>
    </location>
</feature>
<feature type="compositionally biased region" description="Polar residues" evidence="1">
    <location>
        <begin position="759"/>
        <end position="768"/>
    </location>
</feature>
<feature type="compositionally biased region" description="Basic and acidic residues" evidence="1">
    <location>
        <begin position="433"/>
        <end position="451"/>
    </location>
</feature>
<sequence>MTHSLFLVENLVKSHSDVQACVPLSPDKSRGDSIFPASPFGQGLPLGGATRPSVSADSSLFDLAPKPTFGASVNLSGTGIGSDKDNDRLGTFSGNIPDQPNGENGKGEATKQGVLGGISPSTLGEQTANKIPSSVDHSLSPDNARRLAVVDSTLTTSTSGSGADSPADGDRYVARSPSGRIHSPGRDHSNSDNGSDIRHGGSNPYLASAKGSRPTEIAPSATFLEGASFISGVTAKSRQPTSSPSPLARGSPKTSPGFGEERSLSELFFANQQGNPAAALLPAGGFKKEFDSSLLSDSEGSYANSIVGGRTNDRTFSSKDPYKDSDHYYSDYDYDEDNRYDQSDKAYEDSKYDYANYRNDQSNENSEEQYGQPYYDIYDELTDRAERSDYDDGNALDKDEQAVTSAKSGSQSSNNLWSSDKDSSLNDQEVFETDNRVGDNYKFTKYDKESDSGYSINHNKQEDYGGSDTNLEEDSDRYETTDTEGSGSLEPSRFIDAQLHSSPRYEFSRNSEVSAPRSQSDSLANGQFHHDGDDTSDYPGDDGSVYTAADYGVRQENAQPPPSESNQYGSIKSSQSQESGLTSLQPSNEEYSPAGSNTLQSPEGYIENYNPDTGADYVGDSNFEEYSDNGYLDNEYSDRYTGDQGSNNYDEYTESNKDGRYGSDEHNDAVYNEGGYDDDHYSKDGFVDNKSSDENFDDSDDSYDSDDYSNTHGSEDGQSSFHDYDNGYDGSQYSTNLYGSDDGGYRGGGFSTPDADSESGLNSGSEYSGINKHKDGTYSSTHAKVTHDSDNQNYIGRKTYTPRKYAGSLETGSYGTGITDPSPLSKNAYANNLPGTIPVYGADSLREPEIPESKVDAAGHDQQLAEPTKDRYVHGEKTLEGAPGGSHVTSDKSFQQPPPIHSYPADRSFSTPLDESSDAENLDNYRGDGQSDHSSPGQNLASTPFDPRQNYSPNNAQADLPTGNDRSAHNVHGQGQMSHDNILHDDLLPSRETNDIPDPNDFPVFEGADSRFETSRNADGLSQSVDPRSSDNIHQESSSTRNTPVGVGTLGEISLPFVVPPNSLVIVPDENPLILLPVSDSEPKPFVSKGPQPLTRSQGEK</sequence>
<protein>
    <submittedName>
        <fullName evidence="2">Uncharacterized protein</fullName>
    </submittedName>
</protein>
<feature type="compositionally biased region" description="Basic and acidic residues" evidence="1">
    <location>
        <begin position="311"/>
        <end position="330"/>
    </location>
</feature>
<gene>
    <name evidence="2" type="ORF">PoB_006954500</name>
</gene>
<accession>A0AAV4DGD0</accession>
<feature type="compositionally biased region" description="Low complexity" evidence="1">
    <location>
        <begin position="147"/>
        <end position="165"/>
    </location>
</feature>
<feature type="compositionally biased region" description="Basic and acidic residues" evidence="1">
    <location>
        <begin position="981"/>
        <end position="994"/>
    </location>
</feature>
<dbReference type="AlphaFoldDB" id="A0AAV4DGD0"/>
<feature type="region of interest" description="Disordered" evidence="1">
    <location>
        <begin position="72"/>
        <end position="213"/>
    </location>
</feature>
<reference evidence="2 3" key="1">
    <citation type="journal article" date="2021" name="Elife">
        <title>Chloroplast acquisition without the gene transfer in kleptoplastic sea slugs, Plakobranchus ocellatus.</title>
        <authorList>
            <person name="Maeda T."/>
            <person name="Takahashi S."/>
            <person name="Yoshida T."/>
            <person name="Shimamura S."/>
            <person name="Takaki Y."/>
            <person name="Nagai Y."/>
            <person name="Toyoda A."/>
            <person name="Suzuki Y."/>
            <person name="Arimoto A."/>
            <person name="Ishii H."/>
            <person name="Satoh N."/>
            <person name="Nishiyama T."/>
            <person name="Hasebe M."/>
            <person name="Maruyama T."/>
            <person name="Minagawa J."/>
            <person name="Obokata J."/>
            <person name="Shigenobu S."/>
        </authorList>
    </citation>
    <scope>NUCLEOTIDE SEQUENCE [LARGE SCALE GENOMIC DNA]</scope>
</reference>
<feature type="compositionally biased region" description="Basic and acidic residues" evidence="1">
    <location>
        <begin position="337"/>
        <end position="352"/>
    </location>
</feature>
<evidence type="ECO:0000256" key="1">
    <source>
        <dbReference type="SAM" id="MobiDB-lite"/>
    </source>
</evidence>
<name>A0AAV4DGD0_9GAST</name>
<feature type="region of interest" description="Disordered" evidence="1">
    <location>
        <begin position="827"/>
        <end position="1049"/>
    </location>
</feature>
<feature type="compositionally biased region" description="Low complexity" evidence="1">
    <location>
        <begin position="408"/>
        <end position="418"/>
    </location>
</feature>
<feature type="compositionally biased region" description="Polar residues" evidence="1">
    <location>
        <begin position="234"/>
        <end position="245"/>
    </location>
</feature>
<feature type="compositionally biased region" description="Polar residues" evidence="1">
    <location>
        <begin position="1017"/>
        <end position="1027"/>
    </location>
</feature>
<keyword evidence="3" id="KW-1185">Reference proteome</keyword>
<feature type="compositionally biased region" description="Basic and acidic residues" evidence="1">
    <location>
        <begin position="654"/>
        <end position="668"/>
    </location>
</feature>
<comment type="caution">
    <text evidence="2">The sequence shown here is derived from an EMBL/GenBank/DDBJ whole genome shotgun (WGS) entry which is preliminary data.</text>
</comment>
<evidence type="ECO:0000313" key="2">
    <source>
        <dbReference type="EMBL" id="GFO43040.1"/>
    </source>
</evidence>
<feature type="region of interest" description="Disordered" evidence="1">
    <location>
        <begin position="1077"/>
        <end position="1101"/>
    </location>
</feature>
<feature type="region of interest" description="Disordered" evidence="1">
    <location>
        <begin position="305"/>
        <end position="799"/>
    </location>
</feature>
<feature type="compositionally biased region" description="Polar residues" evidence="1">
    <location>
        <begin position="564"/>
        <end position="601"/>
    </location>
</feature>
<feature type="compositionally biased region" description="Polar residues" evidence="1">
    <location>
        <begin position="508"/>
        <end position="525"/>
    </location>
</feature>
<feature type="compositionally biased region" description="Polar residues" evidence="1">
    <location>
        <begin position="119"/>
        <end position="141"/>
    </location>
</feature>
<feature type="compositionally biased region" description="Basic and acidic residues" evidence="1">
    <location>
        <begin position="184"/>
        <end position="199"/>
    </location>
</feature>
<feature type="compositionally biased region" description="Basic and acidic residues" evidence="1">
    <location>
        <begin position="381"/>
        <end position="401"/>
    </location>
</feature>
<evidence type="ECO:0000313" key="3">
    <source>
        <dbReference type="Proteomes" id="UP000735302"/>
    </source>
</evidence>
<feature type="compositionally biased region" description="Gly residues" evidence="1">
    <location>
        <begin position="741"/>
        <end position="750"/>
    </location>
</feature>
<feature type="region of interest" description="Disordered" evidence="1">
    <location>
        <begin position="234"/>
        <end position="262"/>
    </location>
</feature>
<feature type="compositionally biased region" description="Polar residues" evidence="1">
    <location>
        <begin position="932"/>
        <end position="942"/>
    </location>
</feature>
<dbReference type="Proteomes" id="UP000735302">
    <property type="component" value="Unassembled WGS sequence"/>
</dbReference>
<organism evidence="2 3">
    <name type="scientific">Plakobranchus ocellatus</name>
    <dbReference type="NCBI Taxonomy" id="259542"/>
    <lineage>
        <taxon>Eukaryota</taxon>
        <taxon>Metazoa</taxon>
        <taxon>Spiralia</taxon>
        <taxon>Lophotrochozoa</taxon>
        <taxon>Mollusca</taxon>
        <taxon>Gastropoda</taxon>
        <taxon>Heterobranchia</taxon>
        <taxon>Euthyneura</taxon>
        <taxon>Panpulmonata</taxon>
        <taxon>Sacoglossa</taxon>
        <taxon>Placobranchoidea</taxon>
        <taxon>Plakobranchidae</taxon>
        <taxon>Plakobranchus</taxon>
    </lineage>
</organism>
<feature type="compositionally biased region" description="Basic and acidic residues" evidence="1">
    <location>
        <begin position="844"/>
        <end position="859"/>
    </location>
</feature>
<proteinExistence type="predicted"/>
<feature type="compositionally biased region" description="Acidic residues" evidence="1">
    <location>
        <begin position="694"/>
        <end position="707"/>
    </location>
</feature>
<feature type="compositionally biased region" description="Basic and acidic residues" evidence="1">
    <location>
        <begin position="677"/>
        <end position="693"/>
    </location>
</feature>